<evidence type="ECO:0000313" key="1">
    <source>
        <dbReference type="EMBL" id="MCS5736983.1"/>
    </source>
</evidence>
<dbReference type="EMBL" id="JANLCJ010000321">
    <property type="protein sequence ID" value="MCS5736983.1"/>
    <property type="molecule type" value="Genomic_DNA"/>
</dbReference>
<feature type="non-terminal residue" evidence="1">
    <location>
        <position position="248"/>
    </location>
</feature>
<evidence type="ECO:0000313" key="2">
    <source>
        <dbReference type="Proteomes" id="UP001165586"/>
    </source>
</evidence>
<name>A0ABT2HAL4_9MICO</name>
<protein>
    <submittedName>
        <fullName evidence="1">Uncharacterized protein</fullName>
    </submittedName>
</protein>
<gene>
    <name evidence="1" type="ORF">N1032_24970</name>
</gene>
<reference evidence="1" key="1">
    <citation type="submission" date="2022-08" db="EMBL/GenBank/DDBJ databases">
        <authorList>
            <person name="Deng Y."/>
            <person name="Han X.-F."/>
            <person name="Zhang Y.-Q."/>
        </authorList>
    </citation>
    <scope>NUCLEOTIDE SEQUENCE</scope>
    <source>
        <strain evidence="1">CPCC 203386</strain>
    </source>
</reference>
<keyword evidence="2" id="KW-1185">Reference proteome</keyword>
<proteinExistence type="predicted"/>
<dbReference type="RefSeq" id="WP_259543250.1">
    <property type="nucleotide sequence ID" value="NZ_JANLCJ010000321.1"/>
</dbReference>
<comment type="caution">
    <text evidence="1">The sequence shown here is derived from an EMBL/GenBank/DDBJ whole genome shotgun (WGS) entry which is preliminary data.</text>
</comment>
<accession>A0ABT2HAL4</accession>
<organism evidence="1 2">
    <name type="scientific">Herbiconiux daphne</name>
    <dbReference type="NCBI Taxonomy" id="2970914"/>
    <lineage>
        <taxon>Bacteria</taxon>
        <taxon>Bacillati</taxon>
        <taxon>Actinomycetota</taxon>
        <taxon>Actinomycetes</taxon>
        <taxon>Micrococcales</taxon>
        <taxon>Microbacteriaceae</taxon>
        <taxon>Herbiconiux</taxon>
    </lineage>
</organism>
<sequence>MMPDGKGTVEQWWTSIATDPRNASMYARGIMSNVTGSRAKLAVVDDVEVPRNIQTPEAREKLRYRLEEITHILVPGGQTIYIGTPHTFETIYEEIEKRGANCLTIRLFEKEFRIEAKDANKCEYDIPFIPEFVFAGIYNAAKVLVEGVDYELTETGVKFAAPPETLIDFYAGSAWPERFTRDELIKRRLSTRTINAWDSQYMLHSKPTHDLRLDPDRIREYNVEPQIRVANGVAEMLLGNVRISGAIG</sequence>
<dbReference type="Proteomes" id="UP001165586">
    <property type="component" value="Unassembled WGS sequence"/>
</dbReference>